<organism evidence="3 4">
    <name type="scientific">Mycolicibacterium thermoresistibile</name>
    <name type="common">Mycobacterium thermoresistibile</name>
    <dbReference type="NCBI Taxonomy" id="1797"/>
    <lineage>
        <taxon>Bacteria</taxon>
        <taxon>Bacillati</taxon>
        <taxon>Actinomycetota</taxon>
        <taxon>Actinomycetes</taxon>
        <taxon>Mycobacteriales</taxon>
        <taxon>Mycobacteriaceae</taxon>
        <taxon>Mycolicibacterium</taxon>
    </lineage>
</organism>
<dbReference type="GO" id="GO:0016787">
    <property type="term" value="F:hydrolase activity"/>
    <property type="evidence" value="ECO:0007669"/>
    <property type="project" value="UniProtKB-KW"/>
</dbReference>
<evidence type="ECO:0000313" key="4">
    <source>
        <dbReference type="Proteomes" id="UP000069654"/>
    </source>
</evidence>
<reference evidence="3 4" key="1">
    <citation type="journal article" date="2016" name="Genome Announc.">
        <title>Draft Genome Sequences of Five Rapidly Growing Mycobacterium Species, M. thermoresistibile, M. fortuitum subsp. acetamidolyticum, M. canariasense, M. brisbanense, and M. novocastrense.</title>
        <authorList>
            <person name="Katahira K."/>
            <person name="Ogura Y."/>
            <person name="Gotoh Y."/>
            <person name="Hayashi T."/>
        </authorList>
    </citation>
    <scope>NUCLEOTIDE SEQUENCE [LARGE SCALE GENOMIC DNA]</scope>
    <source>
        <strain evidence="3 4">JCM6362</strain>
    </source>
</reference>
<comment type="caution">
    <text evidence="3">The sequence shown here is derived from an EMBL/GenBank/DDBJ whole genome shotgun (WGS) entry which is preliminary data.</text>
</comment>
<dbReference type="EMBL" id="BCTB01000042">
    <property type="protein sequence ID" value="GAT16339.1"/>
    <property type="molecule type" value="Genomic_DNA"/>
</dbReference>
<dbReference type="InterPro" id="IPR000639">
    <property type="entry name" value="Epox_hydrolase-like"/>
</dbReference>
<gene>
    <name evidence="3" type="ORF">RMCT_3308</name>
</gene>
<dbReference type="InterPro" id="IPR000073">
    <property type="entry name" value="AB_hydrolase_1"/>
</dbReference>
<dbReference type="PANTHER" id="PTHR43329">
    <property type="entry name" value="EPOXIDE HYDROLASE"/>
    <property type="match status" value="1"/>
</dbReference>
<dbReference type="Proteomes" id="UP000069654">
    <property type="component" value="Unassembled WGS sequence"/>
</dbReference>
<evidence type="ECO:0000313" key="3">
    <source>
        <dbReference type="EMBL" id="GAT16339.1"/>
    </source>
</evidence>
<accession>A0A100XGQ0</accession>
<proteinExistence type="predicted"/>
<protein>
    <submittedName>
        <fullName evidence="3">Epoxide hydrolase ephA</fullName>
    </submittedName>
</protein>
<dbReference type="AlphaFoldDB" id="A0A100XGQ0"/>
<dbReference type="SUPFAM" id="SSF53474">
    <property type="entry name" value="alpha/beta-Hydrolases"/>
    <property type="match status" value="1"/>
</dbReference>
<reference evidence="4" key="2">
    <citation type="submission" date="2016-02" db="EMBL/GenBank/DDBJ databases">
        <title>Draft genome sequence of five rapidly growing Mycobacterium species.</title>
        <authorList>
            <person name="Katahira K."/>
            <person name="Gotou Y."/>
            <person name="Iida K."/>
            <person name="Ogura Y."/>
            <person name="Hayashi T."/>
        </authorList>
    </citation>
    <scope>NUCLEOTIDE SEQUENCE [LARGE SCALE GENOMIC DNA]</scope>
    <source>
        <strain evidence="4">JCM6362</strain>
    </source>
</reference>
<dbReference type="STRING" id="1797.RMCT_3308"/>
<name>A0A100XGQ0_MYCTH</name>
<dbReference type="Gene3D" id="3.40.50.1820">
    <property type="entry name" value="alpha/beta hydrolase"/>
    <property type="match status" value="1"/>
</dbReference>
<dbReference type="Pfam" id="PF00561">
    <property type="entry name" value="Abhydrolase_1"/>
    <property type="match status" value="1"/>
</dbReference>
<evidence type="ECO:0000259" key="2">
    <source>
        <dbReference type="Pfam" id="PF00561"/>
    </source>
</evidence>
<keyword evidence="1 3" id="KW-0378">Hydrolase</keyword>
<sequence length="313" mass="34345">METNGVRLRLVEAGERGDPLVVLAHGFPELAYSWRHQIPALVDAGYHVMAPDQRGYGGSSAPEAIEAYDITRLTADLMGLLDDIGAEKAAFIGHDWGALVVWNAALLYPDRVAAVAGLSVPPVPRSLTRPTEAFRALVGEDNFFYILYFQEPGVADAELDGDPARTMRRMFGGLTSDPDAAHRMLQPGPAGFIDRLPEPEALPDWLTAEELDHYIAEFTRTGFTGGLNWYRNMDRNWELTEHLAGATITAPALFLAGAADPVLGFMRPERATEVAVGPYRQVLLDGAGHWVQQERPQEVNAALIDFLRGLELQ</sequence>
<dbReference type="PRINTS" id="PR00412">
    <property type="entry name" value="EPOXHYDRLASE"/>
</dbReference>
<evidence type="ECO:0000256" key="1">
    <source>
        <dbReference type="ARBA" id="ARBA00022801"/>
    </source>
</evidence>
<feature type="domain" description="AB hydrolase-1" evidence="2">
    <location>
        <begin position="19"/>
        <end position="295"/>
    </location>
</feature>
<dbReference type="InterPro" id="IPR029058">
    <property type="entry name" value="AB_hydrolase_fold"/>
</dbReference>